<dbReference type="KEGG" id="apn:Asphe3_39490"/>
<evidence type="ECO:0000256" key="1">
    <source>
        <dbReference type="ARBA" id="ARBA00022676"/>
    </source>
</evidence>
<dbReference type="HOGENOM" id="CLU_009583_14_2_11"/>
<dbReference type="OrthoDB" id="9775208at2"/>
<evidence type="ECO:0000313" key="5">
    <source>
        <dbReference type="Proteomes" id="UP000008639"/>
    </source>
</evidence>
<dbReference type="Pfam" id="PF00534">
    <property type="entry name" value="Glycos_transf_1"/>
    <property type="match status" value="1"/>
</dbReference>
<dbReference type="InterPro" id="IPR001296">
    <property type="entry name" value="Glyco_trans_1"/>
</dbReference>
<reference evidence="4 5" key="1">
    <citation type="journal article" date="2011" name="Stand. Genomic Sci.">
        <title>Complete genome sequence of Arthrobacter phenanthrenivorans type strain (Sphe3).</title>
        <authorList>
            <person name="Kallimanis A."/>
            <person name="Labutti K.M."/>
            <person name="Lapidus A."/>
            <person name="Clum A."/>
            <person name="Lykidis A."/>
            <person name="Mavromatis K."/>
            <person name="Pagani I."/>
            <person name="Liolios K."/>
            <person name="Ivanova N."/>
            <person name="Goodwin L."/>
            <person name="Pitluck S."/>
            <person name="Chen A."/>
            <person name="Palaniappan K."/>
            <person name="Markowitz V."/>
            <person name="Bristow J."/>
            <person name="Velentzas A.D."/>
            <person name="Perisynakis A."/>
            <person name="Ouzounis C.C."/>
            <person name="Kyrpides N.C."/>
            <person name="Koukkou A.I."/>
            <person name="Drainas C."/>
        </authorList>
    </citation>
    <scope>NUCLEOTIDE SEQUENCE [LARGE SCALE GENOMIC DNA]</scope>
    <source>
        <strain evidence="5">DSM 18606 / JCM 16027 / LMG 23796 / Sphe3</strain>
    </source>
</reference>
<dbReference type="STRING" id="930171.Asphe3_39490"/>
<dbReference type="GO" id="GO:0016757">
    <property type="term" value="F:glycosyltransferase activity"/>
    <property type="evidence" value="ECO:0007669"/>
    <property type="project" value="UniProtKB-KW"/>
</dbReference>
<dbReference type="SUPFAM" id="SSF53756">
    <property type="entry name" value="UDP-Glycosyltransferase/glycogen phosphorylase"/>
    <property type="match status" value="1"/>
</dbReference>
<proteinExistence type="predicted"/>
<dbReference type="EMBL" id="CP002379">
    <property type="protein sequence ID" value="ADX75037.1"/>
    <property type="molecule type" value="Genomic_DNA"/>
</dbReference>
<dbReference type="AlphaFoldDB" id="F0MA50"/>
<organism evidence="4 5">
    <name type="scientific">Pseudarthrobacter phenanthrenivorans (strain DSM 18606 / JCM 16027 / LMG 23796 / Sphe3)</name>
    <name type="common">Arthrobacter phenanthrenivorans</name>
    <dbReference type="NCBI Taxonomy" id="930171"/>
    <lineage>
        <taxon>Bacteria</taxon>
        <taxon>Bacillati</taxon>
        <taxon>Actinomycetota</taxon>
        <taxon>Actinomycetes</taxon>
        <taxon>Micrococcales</taxon>
        <taxon>Micrococcaceae</taxon>
        <taxon>Pseudarthrobacter</taxon>
    </lineage>
</organism>
<dbReference type="Gene3D" id="3.40.50.2000">
    <property type="entry name" value="Glycogen Phosphorylase B"/>
    <property type="match status" value="2"/>
</dbReference>
<evidence type="ECO:0000256" key="2">
    <source>
        <dbReference type="ARBA" id="ARBA00022679"/>
    </source>
</evidence>
<dbReference type="NCBIfam" id="NF041876">
    <property type="entry name" value="EPS_EpsE"/>
    <property type="match status" value="1"/>
</dbReference>
<dbReference type="eggNOG" id="COG0438">
    <property type="taxonomic scope" value="Bacteria"/>
</dbReference>
<dbReference type="PANTHER" id="PTHR12526:SF510">
    <property type="entry name" value="D-INOSITOL 3-PHOSPHATE GLYCOSYLTRANSFERASE"/>
    <property type="match status" value="1"/>
</dbReference>
<dbReference type="Proteomes" id="UP000008639">
    <property type="component" value="Chromosome"/>
</dbReference>
<keyword evidence="2 4" id="KW-0808">Transferase</keyword>
<protein>
    <submittedName>
        <fullName evidence="4">Glycosyltransferase</fullName>
    </submittedName>
</protein>
<name>F0MA50_PSEPM</name>
<evidence type="ECO:0000259" key="3">
    <source>
        <dbReference type="Pfam" id="PF00534"/>
    </source>
</evidence>
<sequence length="430" mass="46388">MTTESVPDALRLGYLVPEFPGQTHGFFWRELGVLKQLGVSPGVVSTRHPGRNASRNDWGEHAASITPYLASVSVPAFLSCVRELRALTPGRLAEVLRHAARMSKVGDRAPRFARPRGFITQLVWLALGARLSGLAREQDWQHVHVHSCGNAAYIALYARLLSGLPYSLTLHGPLADYGGNQEYKWSNAAFALVITEQLEGQVRQSLRTALPTVRVAPMGVDVNVFKRSQPYVPWTAPGTFRIFSCGRLNPSKGHDVLLAAVRMLVENGADVQLVIAGEDEAGGRGYRQVIERLIDNMGLQDRVRLLGCVPDKVIRQELSLAHVFTLASHAEPLGVAIMEAMSMGLPVVATAAGGVSELVVPGRTGVLVKSGDPGSLAEGLVQLMGDPLLCANMGQAGRQRATTLFSYRRSAEVLVQMARAGVVLNAEPNS</sequence>
<dbReference type="PANTHER" id="PTHR12526">
    <property type="entry name" value="GLYCOSYLTRANSFERASE"/>
    <property type="match status" value="1"/>
</dbReference>
<dbReference type="CDD" id="cd03801">
    <property type="entry name" value="GT4_PimA-like"/>
    <property type="match status" value="1"/>
</dbReference>
<evidence type="ECO:0000313" key="4">
    <source>
        <dbReference type="EMBL" id="ADX75037.1"/>
    </source>
</evidence>
<accession>F0MA50</accession>
<gene>
    <name evidence="4" type="ordered locus">Asphe3_39490</name>
</gene>
<keyword evidence="1" id="KW-0328">Glycosyltransferase</keyword>
<dbReference type="RefSeq" id="WP_013602916.1">
    <property type="nucleotide sequence ID" value="NC_015145.1"/>
</dbReference>
<feature type="domain" description="Glycosyl transferase family 1" evidence="3">
    <location>
        <begin position="240"/>
        <end position="400"/>
    </location>
</feature>